<dbReference type="OrthoDB" id="9809635at2"/>
<reference evidence="3 4" key="1">
    <citation type="submission" date="2019-05" db="EMBL/GenBank/DDBJ databases">
        <authorList>
            <person name="Lee S.D."/>
        </authorList>
    </citation>
    <scope>NUCLEOTIDE SEQUENCE [LARGE SCALE GENOMIC DNA]</scope>
    <source>
        <strain evidence="3 4">C5-26</strain>
    </source>
</reference>
<keyword evidence="1" id="KW-0378">Hydrolase</keyword>
<dbReference type="InterPro" id="IPR001466">
    <property type="entry name" value="Beta-lactam-related"/>
</dbReference>
<dbReference type="InterPro" id="IPR050789">
    <property type="entry name" value="Diverse_Enzym_Activities"/>
</dbReference>
<dbReference type="Pfam" id="PF00144">
    <property type="entry name" value="Beta-lactamase"/>
    <property type="match status" value="1"/>
</dbReference>
<gene>
    <name evidence="3" type="ORF">FGL98_10365</name>
</gene>
<evidence type="ECO:0000256" key="1">
    <source>
        <dbReference type="ARBA" id="ARBA00022801"/>
    </source>
</evidence>
<evidence type="ECO:0000313" key="3">
    <source>
        <dbReference type="EMBL" id="TWP36359.1"/>
    </source>
</evidence>
<proteinExistence type="predicted"/>
<dbReference type="EMBL" id="VCQV01000012">
    <property type="protein sequence ID" value="TWP36359.1"/>
    <property type="molecule type" value="Genomic_DNA"/>
</dbReference>
<evidence type="ECO:0000259" key="2">
    <source>
        <dbReference type="Pfam" id="PF00144"/>
    </source>
</evidence>
<protein>
    <submittedName>
        <fullName evidence="3">Beta-lactamase family protein</fullName>
    </submittedName>
</protein>
<evidence type="ECO:0000313" key="4">
    <source>
        <dbReference type="Proteomes" id="UP000320244"/>
    </source>
</evidence>
<dbReference type="AlphaFoldDB" id="A0A563E246"/>
<dbReference type="InterPro" id="IPR012338">
    <property type="entry name" value="Beta-lactam/transpept-like"/>
</dbReference>
<dbReference type="GO" id="GO:0016787">
    <property type="term" value="F:hydrolase activity"/>
    <property type="evidence" value="ECO:0007669"/>
    <property type="project" value="UniProtKB-KW"/>
</dbReference>
<comment type="caution">
    <text evidence="3">The sequence shown here is derived from an EMBL/GenBank/DDBJ whole genome shotgun (WGS) entry which is preliminary data.</text>
</comment>
<organism evidence="3 4">
    <name type="scientific">Leekyejoonella antrihumi</name>
    <dbReference type="NCBI Taxonomy" id="1660198"/>
    <lineage>
        <taxon>Bacteria</taxon>
        <taxon>Bacillati</taxon>
        <taxon>Actinomycetota</taxon>
        <taxon>Actinomycetes</taxon>
        <taxon>Micrococcales</taxon>
        <taxon>Dermacoccaceae</taxon>
        <taxon>Leekyejoonella</taxon>
    </lineage>
</organism>
<feature type="domain" description="Beta-lactamase-related" evidence="2">
    <location>
        <begin position="92"/>
        <end position="375"/>
    </location>
</feature>
<dbReference type="PANTHER" id="PTHR43283">
    <property type="entry name" value="BETA-LACTAMASE-RELATED"/>
    <property type="match status" value="1"/>
</dbReference>
<accession>A0A563E246</accession>
<sequence>MARERLSGVLTGVLRCGGTFGWHRGLGLNDGVDASVLSEVEVLLRNGVAARPRALFAGAVAQVAIRGRVMPPVVIGDAVRWADSEHELAPGRRVPMSADTVFDIASLTKVFTALVALRVLPRHGIRLDDSIADVLAEYAVAPRRAVTWRHLLTHTSGLPPTDEVWRLDLSAPARRARVLAAELQDAPGARQAYSCVGYITAGIALEALTGLSLGTLVAQEVTTPLALHSTRYRPPAEWASRIAATEFADHAGRGMIRGEVHDETARSIGGVSGNAGIFSTVGDLLTLGLELSGPRGTGWLDPKQWQLATTDQRPAGARGDYGQAIGMRVGDPGLLPGLDRWCGHTGFTGTSLVVEPGTGTAAVLLTNRVHPRRDWSDLGETRRAFTTIVARASASA</sequence>
<dbReference type="SUPFAM" id="SSF56601">
    <property type="entry name" value="beta-lactamase/transpeptidase-like"/>
    <property type="match status" value="1"/>
</dbReference>
<dbReference type="Proteomes" id="UP000320244">
    <property type="component" value="Unassembled WGS sequence"/>
</dbReference>
<name>A0A563E246_9MICO</name>
<reference evidence="3 4" key="2">
    <citation type="submission" date="2019-08" db="EMBL/GenBank/DDBJ databases">
        <title>Jejuicoccus antrihumi gen. nov., sp. nov., a new member of the family Dermacoccaceae isolated from a cave.</title>
        <authorList>
            <person name="Schumann P."/>
            <person name="Kim I.S."/>
        </authorList>
    </citation>
    <scope>NUCLEOTIDE SEQUENCE [LARGE SCALE GENOMIC DNA]</scope>
    <source>
        <strain evidence="3 4">C5-26</strain>
    </source>
</reference>
<dbReference type="PANTHER" id="PTHR43283:SF11">
    <property type="entry name" value="BETA-LACTAMASE-RELATED DOMAIN-CONTAINING PROTEIN"/>
    <property type="match status" value="1"/>
</dbReference>
<keyword evidence="4" id="KW-1185">Reference proteome</keyword>
<dbReference type="Gene3D" id="3.40.710.10">
    <property type="entry name" value="DD-peptidase/beta-lactamase superfamily"/>
    <property type="match status" value="1"/>
</dbReference>